<dbReference type="NCBIfam" id="TIGR04057">
    <property type="entry name" value="SusC_RagA_signa"/>
    <property type="match status" value="1"/>
</dbReference>
<feature type="domain" description="TonB-dependent receptor-like beta-barrel" evidence="11">
    <location>
        <begin position="540"/>
        <end position="942"/>
    </location>
</feature>
<dbReference type="InterPro" id="IPR012910">
    <property type="entry name" value="Plug_dom"/>
</dbReference>
<proteinExistence type="inferred from homology"/>
<reference evidence="13 14" key="1">
    <citation type="submission" date="2016-11" db="EMBL/GenBank/DDBJ databases">
        <authorList>
            <person name="Jaros S."/>
            <person name="Januszkiewicz K."/>
            <person name="Wedrychowicz H."/>
        </authorList>
    </citation>
    <scope>NUCLEOTIDE SEQUENCE [LARGE SCALE GENOMIC DNA]</scope>
    <source>
        <strain evidence="13 14">DSM 21986</strain>
    </source>
</reference>
<dbReference type="STRING" id="1194090.SAMN05443144_10385"/>
<comment type="similarity">
    <text evidence="8 9">Belongs to the TonB-dependent receptor family.</text>
</comment>
<feature type="transmembrane region" description="Helical" evidence="10">
    <location>
        <begin position="21"/>
        <end position="39"/>
    </location>
</feature>
<dbReference type="Gene3D" id="2.170.130.10">
    <property type="entry name" value="TonB-dependent receptor, plug domain"/>
    <property type="match status" value="1"/>
</dbReference>
<keyword evidence="10" id="KW-1133">Transmembrane helix</keyword>
<evidence type="ECO:0000259" key="12">
    <source>
        <dbReference type="Pfam" id="PF07715"/>
    </source>
</evidence>
<evidence type="ECO:0000313" key="13">
    <source>
        <dbReference type="EMBL" id="SHE74727.1"/>
    </source>
</evidence>
<evidence type="ECO:0000256" key="8">
    <source>
        <dbReference type="PROSITE-ProRule" id="PRU01360"/>
    </source>
</evidence>
<keyword evidence="4 8" id="KW-0812">Transmembrane</keyword>
<evidence type="ECO:0000259" key="11">
    <source>
        <dbReference type="Pfam" id="PF00593"/>
    </source>
</evidence>
<dbReference type="Pfam" id="PF07715">
    <property type="entry name" value="Plug"/>
    <property type="match status" value="1"/>
</dbReference>
<organism evidence="13 14">
    <name type="scientific">Fodinibius roseus</name>
    <dbReference type="NCBI Taxonomy" id="1194090"/>
    <lineage>
        <taxon>Bacteria</taxon>
        <taxon>Pseudomonadati</taxon>
        <taxon>Balneolota</taxon>
        <taxon>Balneolia</taxon>
        <taxon>Balneolales</taxon>
        <taxon>Balneolaceae</taxon>
        <taxon>Fodinibius</taxon>
    </lineage>
</organism>
<keyword evidence="7 8" id="KW-0998">Cell outer membrane</keyword>
<comment type="subcellular location">
    <subcellularLocation>
        <location evidence="1 8">Cell outer membrane</location>
        <topology evidence="1 8">Multi-pass membrane protein</topology>
    </subcellularLocation>
</comment>
<dbReference type="SUPFAM" id="SSF49464">
    <property type="entry name" value="Carboxypeptidase regulatory domain-like"/>
    <property type="match status" value="1"/>
</dbReference>
<dbReference type="Pfam" id="PF13715">
    <property type="entry name" value="CarbopepD_reg_2"/>
    <property type="match status" value="1"/>
</dbReference>
<keyword evidence="3 8" id="KW-1134">Transmembrane beta strand</keyword>
<evidence type="ECO:0000256" key="6">
    <source>
        <dbReference type="ARBA" id="ARBA00023136"/>
    </source>
</evidence>
<evidence type="ECO:0000256" key="1">
    <source>
        <dbReference type="ARBA" id="ARBA00004571"/>
    </source>
</evidence>
<dbReference type="SUPFAM" id="SSF56935">
    <property type="entry name" value="Porins"/>
    <property type="match status" value="1"/>
</dbReference>
<feature type="domain" description="TonB-dependent receptor plug" evidence="12">
    <location>
        <begin position="238"/>
        <end position="344"/>
    </location>
</feature>
<keyword evidence="5 9" id="KW-0798">TonB box</keyword>
<dbReference type="AlphaFoldDB" id="A0A1M4W0K4"/>
<dbReference type="InterPro" id="IPR037066">
    <property type="entry name" value="Plug_dom_sf"/>
</dbReference>
<keyword evidence="14" id="KW-1185">Reference proteome</keyword>
<dbReference type="InterPro" id="IPR039426">
    <property type="entry name" value="TonB-dep_rcpt-like"/>
</dbReference>
<evidence type="ECO:0000256" key="7">
    <source>
        <dbReference type="ARBA" id="ARBA00023237"/>
    </source>
</evidence>
<dbReference type="Gene3D" id="2.40.170.20">
    <property type="entry name" value="TonB-dependent receptor, beta-barrel domain"/>
    <property type="match status" value="1"/>
</dbReference>
<evidence type="ECO:0000256" key="4">
    <source>
        <dbReference type="ARBA" id="ARBA00022692"/>
    </source>
</evidence>
<protein>
    <submittedName>
        <fullName evidence="13">TonB-linked outer membrane protein, SusC/RagA family</fullName>
    </submittedName>
</protein>
<dbReference type="InterPro" id="IPR000531">
    <property type="entry name" value="Beta-barrel_TonB"/>
</dbReference>
<dbReference type="RefSeq" id="WP_211483077.1">
    <property type="nucleotide sequence ID" value="NZ_FQUS01000003.1"/>
</dbReference>
<dbReference type="EMBL" id="FQUS01000003">
    <property type="protein sequence ID" value="SHE74727.1"/>
    <property type="molecule type" value="Genomic_DNA"/>
</dbReference>
<dbReference type="InterPro" id="IPR023997">
    <property type="entry name" value="TonB-dep_OMP_SusC/RagA_CS"/>
</dbReference>
<dbReference type="NCBIfam" id="TIGR04056">
    <property type="entry name" value="OMP_RagA_SusC"/>
    <property type="match status" value="1"/>
</dbReference>
<keyword evidence="2 8" id="KW-0813">Transport</keyword>
<evidence type="ECO:0000256" key="5">
    <source>
        <dbReference type="ARBA" id="ARBA00023077"/>
    </source>
</evidence>
<evidence type="ECO:0000313" key="14">
    <source>
        <dbReference type="Proteomes" id="UP000184041"/>
    </source>
</evidence>
<dbReference type="InterPro" id="IPR008969">
    <property type="entry name" value="CarboxyPept-like_regulatory"/>
</dbReference>
<dbReference type="InterPro" id="IPR023996">
    <property type="entry name" value="TonB-dep_OMP_SusC/RagA"/>
</dbReference>
<evidence type="ECO:0000256" key="2">
    <source>
        <dbReference type="ARBA" id="ARBA00022448"/>
    </source>
</evidence>
<dbReference type="PROSITE" id="PS52016">
    <property type="entry name" value="TONB_DEPENDENT_REC_3"/>
    <property type="match status" value="1"/>
</dbReference>
<evidence type="ECO:0000256" key="10">
    <source>
        <dbReference type="SAM" id="Phobius"/>
    </source>
</evidence>
<dbReference type="Gene3D" id="2.60.40.1120">
    <property type="entry name" value="Carboxypeptidase-like, regulatory domain"/>
    <property type="match status" value="1"/>
</dbReference>
<accession>A0A1M4W0K4</accession>
<dbReference type="Proteomes" id="UP000184041">
    <property type="component" value="Unassembled WGS sequence"/>
</dbReference>
<dbReference type="InterPro" id="IPR036942">
    <property type="entry name" value="Beta-barrel_TonB_sf"/>
</dbReference>
<keyword evidence="6 8" id="KW-0472">Membrane</keyword>
<dbReference type="GO" id="GO:0009279">
    <property type="term" value="C:cell outer membrane"/>
    <property type="evidence" value="ECO:0007669"/>
    <property type="project" value="UniProtKB-SubCell"/>
</dbReference>
<gene>
    <name evidence="13" type="ORF">SAMN05443144_10385</name>
</gene>
<name>A0A1M4W0K4_9BACT</name>
<sequence length="1148" mass="128008">MIISGEYENVDIRKIEAVRRALLLLFAGLIIMGQTAYAGQANLIGATALSLNKPVDEQQQLISVNFNNKPLSEILNELAQEVNAGFSYDANIIPHKSITYQGKSQSVYTVLKAVLEGTGLYITLSDNRKVVVIKEQNVQQIGRIQEEINGTVTDAQSGEPLPGVNISVEGTTTGTSTNAAGEYSLEVPGPESVLVFSFIGYKTQKITVGEQSIIDVAMEQDFGRLDEVIVVGYGTQERRDLTGSVDRIEGEDFQNQSVTNVTDMLAGTIAGFNANQGTSAAGGSSLEIRGPTSLSAGTEPMIVLDGVVYNGSIRDINPNDIETIDVLKDASSAAVYGARAASGVILITTTKGDIGKPTIEFTSKVGRTEVASRNYGPRGPQDYIDFRTDYYRTVPTDFPEYHFMNPNELPDGITLEDWRSTVGSPNSDDTVEWLNRLNFYGGEIENYQSGRTTDWFNEVMPPGLRFDNDLSIAGGTENARYYWSINQIDNEGIIQGDKFETIQTRLNLDFQVTDWLSAGINAQYANRDESVTEASLGQMLLVTPYGKIYDEEGDLEWFPGGSENAQNPLINTLGQERNRIINSAFSSIFAEFFLPYNITHKISFQPRIQTIRDYNFWSPETIIGGRSYEDGRATRLDFHEFEWMLDNLLTWEQTFGIHDVDLTLLYTVEEGKTWQTSTSNNTFRPTTNLGYSGIQFGINPSLSSQDTKVTGDGMMARLNYTLLDKYLLTASVRRDGYSAFGQENPRAIFPAVALAWNLSDESFFDVDLINQLKLRVSWGRNGNRAIGAYSSLAQLSANQFYNGSEVEMGVSTSSLANPSLAWEETESINFGMDVGMLDNRINLTLDYYDMTTTSLLVNRSLPSITGFDNVTTNLGELGNKGFEATIRTRNITSSNVNWRSSLNFSLNRNNIKSLYGQTGTYTLAGQQYEGEVPDFENEWFPGRSIHAVWDYDVLGMWQEEEVEQASEYNLRAGDIKARDLDDSGTYEALEDKRFIGHTEPRFRIGLRNEVDFWQNFSASLFVRADLGHILPFPQALSGWSTFDRRSTPNYPYWTPENRSNEWPVLSKSTQPFGGGIMLYKPASFVRIQNLSVSYNLPSELAQRILMQSVRVFGSARNLYSFDNWPGWDPESAHDPMPRTFTIGLSLSI</sequence>
<evidence type="ECO:0000256" key="9">
    <source>
        <dbReference type="RuleBase" id="RU003357"/>
    </source>
</evidence>
<dbReference type="Pfam" id="PF00593">
    <property type="entry name" value="TonB_dep_Rec_b-barrel"/>
    <property type="match status" value="1"/>
</dbReference>
<evidence type="ECO:0000256" key="3">
    <source>
        <dbReference type="ARBA" id="ARBA00022452"/>
    </source>
</evidence>